<protein>
    <submittedName>
        <fullName evidence="1">Uncharacterized protein</fullName>
    </submittedName>
</protein>
<dbReference type="Proteomes" id="UP000663879">
    <property type="component" value="Unassembled WGS sequence"/>
</dbReference>
<dbReference type="AlphaFoldDB" id="A0A813XA60"/>
<dbReference type="EMBL" id="CAJNOC010001503">
    <property type="protein sequence ID" value="CAF0870065.1"/>
    <property type="molecule type" value="Genomic_DNA"/>
</dbReference>
<evidence type="ECO:0000313" key="2">
    <source>
        <dbReference type="Proteomes" id="UP000663879"/>
    </source>
</evidence>
<gene>
    <name evidence="1" type="ORF">OXX778_LOCUS9886</name>
</gene>
<keyword evidence="2" id="KW-1185">Reference proteome</keyword>
<sequence>MDCLPRTNNSVKAWHNAFSNILNKHPLVYSLVDSFINEQKKVEADLLRLKTGFIHKRRPKYMVLDDRIKVILSNYKKDKIEETLRLLSFMMRY</sequence>
<organism evidence="1 2">
    <name type="scientific">Brachionus calyciflorus</name>
    <dbReference type="NCBI Taxonomy" id="104777"/>
    <lineage>
        <taxon>Eukaryota</taxon>
        <taxon>Metazoa</taxon>
        <taxon>Spiralia</taxon>
        <taxon>Gnathifera</taxon>
        <taxon>Rotifera</taxon>
        <taxon>Eurotatoria</taxon>
        <taxon>Monogononta</taxon>
        <taxon>Pseudotrocha</taxon>
        <taxon>Ploima</taxon>
        <taxon>Brachionidae</taxon>
        <taxon>Brachionus</taxon>
    </lineage>
</organism>
<comment type="caution">
    <text evidence="1">The sequence shown here is derived from an EMBL/GenBank/DDBJ whole genome shotgun (WGS) entry which is preliminary data.</text>
</comment>
<accession>A0A813XA60</accession>
<proteinExistence type="predicted"/>
<name>A0A813XA60_9BILA</name>
<evidence type="ECO:0000313" key="1">
    <source>
        <dbReference type="EMBL" id="CAF0870065.1"/>
    </source>
</evidence>
<dbReference type="OrthoDB" id="10067596at2759"/>
<reference evidence="1" key="1">
    <citation type="submission" date="2021-02" db="EMBL/GenBank/DDBJ databases">
        <authorList>
            <person name="Nowell W R."/>
        </authorList>
    </citation>
    <scope>NUCLEOTIDE SEQUENCE</scope>
    <source>
        <strain evidence="1">Ploen Becks lab</strain>
    </source>
</reference>